<evidence type="ECO:0000256" key="2">
    <source>
        <dbReference type="SAM" id="MobiDB-lite"/>
    </source>
</evidence>
<evidence type="ECO:0000256" key="1">
    <source>
        <dbReference type="ARBA" id="ARBA00009163"/>
    </source>
</evidence>
<comment type="similarity">
    <text evidence="1">Belongs to the TPRG1 family.</text>
</comment>
<accession>A0A6P8PYL0</accession>
<dbReference type="PANTHER" id="PTHR31108">
    <property type="entry name" value="TUMOR PROTEIN P63-REGULATED GENE 1-LIKE PROTEIN"/>
    <property type="match status" value="1"/>
</dbReference>
<feature type="compositionally biased region" description="Polar residues" evidence="2">
    <location>
        <begin position="28"/>
        <end position="44"/>
    </location>
</feature>
<sequence>MQEIRTVCGEMQILPRSKEEEGEPQFPLQATNPSKENPGPSDTSHLYPKEPRLGYSPTCLPLSHGQEKTLGKEKYFILRNGTLEQAIADIKSVLSPAEDGEVQSIWIFSEVDHWNNEQERLIFLTHHSLLLCRYDFVGLCNSRLFRIPLNLIDAVHWGELHYPNTSLNKRQGHALRICWDKLRPPSFLARWNPWSSELPYVTLMQHPVAGMEETISHMCQLKKFKEHLVECVRGAHMMKPLPGRANGPLVLEKPIPMETYVGLVSLLSSKTEMGELHIKRPRTPF</sequence>
<organism evidence="4 5">
    <name type="scientific">Geotrypetes seraphini</name>
    <name type="common">Gaboon caecilian</name>
    <name type="synonym">Caecilia seraphini</name>
    <dbReference type="NCBI Taxonomy" id="260995"/>
    <lineage>
        <taxon>Eukaryota</taxon>
        <taxon>Metazoa</taxon>
        <taxon>Chordata</taxon>
        <taxon>Craniata</taxon>
        <taxon>Vertebrata</taxon>
        <taxon>Euteleostomi</taxon>
        <taxon>Amphibia</taxon>
        <taxon>Gymnophiona</taxon>
        <taxon>Geotrypetes</taxon>
    </lineage>
</organism>
<dbReference type="Proteomes" id="UP000515159">
    <property type="component" value="Chromosome 16"/>
</dbReference>
<feature type="region of interest" description="Disordered" evidence="2">
    <location>
        <begin position="1"/>
        <end position="48"/>
    </location>
</feature>
<evidence type="ECO:0000313" key="4">
    <source>
        <dbReference type="Proteomes" id="UP000515159"/>
    </source>
</evidence>
<dbReference type="InterPro" id="IPR034753">
    <property type="entry name" value="hSac2"/>
</dbReference>
<dbReference type="PROSITE" id="PS51791">
    <property type="entry name" value="HSAC2"/>
    <property type="match status" value="1"/>
</dbReference>
<evidence type="ECO:0000313" key="5">
    <source>
        <dbReference type="RefSeq" id="XP_033780201.1"/>
    </source>
</evidence>
<dbReference type="RefSeq" id="XP_033780201.1">
    <property type="nucleotide sequence ID" value="XM_033924310.1"/>
</dbReference>
<feature type="domain" description="HSac2" evidence="3">
    <location>
        <begin position="77"/>
        <end position="250"/>
    </location>
</feature>
<dbReference type="KEGG" id="gsh:117350203"/>
<dbReference type="OrthoDB" id="10012704at2759"/>
<dbReference type="GO" id="GO:0005737">
    <property type="term" value="C:cytoplasm"/>
    <property type="evidence" value="ECO:0007669"/>
    <property type="project" value="TreeGrafter"/>
</dbReference>
<name>A0A6P8PYL0_GEOSA</name>
<dbReference type="PANTHER" id="PTHR31108:SF8">
    <property type="entry name" value="PROVISIONAL ORTHOLOG OF TUMOR PROTEIN P63 REGULATED 1 LIKE"/>
    <property type="match status" value="1"/>
</dbReference>
<dbReference type="InterPro" id="IPR022158">
    <property type="entry name" value="Inositol_phosphatase"/>
</dbReference>
<gene>
    <name evidence="5" type="primary">LOC117350203</name>
</gene>
<dbReference type="InParanoid" id="A0A6P8PYL0"/>
<dbReference type="InterPro" id="IPR040242">
    <property type="entry name" value="TPRG1-like"/>
</dbReference>
<dbReference type="Pfam" id="PF12456">
    <property type="entry name" value="hSac2"/>
    <property type="match status" value="1"/>
</dbReference>
<dbReference type="AlphaFoldDB" id="A0A6P8PYL0"/>
<proteinExistence type="inferred from homology"/>
<evidence type="ECO:0000259" key="3">
    <source>
        <dbReference type="PROSITE" id="PS51791"/>
    </source>
</evidence>
<reference evidence="5" key="1">
    <citation type="submission" date="2025-08" db="UniProtKB">
        <authorList>
            <consortium name="RefSeq"/>
        </authorList>
    </citation>
    <scope>IDENTIFICATION</scope>
</reference>
<dbReference type="GeneID" id="117350203"/>
<keyword evidence="4" id="KW-1185">Reference proteome</keyword>
<protein>
    <submittedName>
        <fullName evidence="5">Tumor protein p63-regulated gene 1-like protein isoform X1</fullName>
    </submittedName>
</protein>